<dbReference type="HOGENOM" id="CLU_2492859_0_0_6"/>
<keyword evidence="2" id="KW-1185">Reference proteome</keyword>
<protein>
    <submittedName>
        <fullName evidence="1">Uncharacterized protein</fullName>
    </submittedName>
</protein>
<sequence length="86" mass="9689">MPAEFRCRADKRAAAGHLAGMYVNCAVNQETVGYCYLYPLLYWRSAHSLRFCAIHQLFGTTRLCYSSNQVFIKSGDGCLVSRRNGC</sequence>
<dbReference type="Proteomes" id="UP000006859">
    <property type="component" value="Chromosome"/>
</dbReference>
<name>E0SKD6_DICD3</name>
<evidence type="ECO:0000313" key="1">
    <source>
        <dbReference type="EMBL" id="ADM99225.1"/>
    </source>
</evidence>
<organism evidence="1 2">
    <name type="scientific">Dickeya dadantii (strain 3937)</name>
    <name type="common">Erwinia chrysanthemi (strain 3937)</name>
    <dbReference type="NCBI Taxonomy" id="198628"/>
    <lineage>
        <taxon>Bacteria</taxon>
        <taxon>Pseudomonadati</taxon>
        <taxon>Pseudomonadota</taxon>
        <taxon>Gammaproteobacteria</taxon>
        <taxon>Enterobacterales</taxon>
        <taxon>Pectobacteriaceae</taxon>
        <taxon>Dickeya</taxon>
    </lineage>
</organism>
<dbReference type="EMBL" id="CP002038">
    <property type="protein sequence ID" value="ADM99225.1"/>
    <property type="molecule type" value="Genomic_DNA"/>
</dbReference>
<accession>E0SKD6</accession>
<dbReference type="KEGG" id="ddd:Dda3937_04354"/>
<reference evidence="1 2" key="1">
    <citation type="journal article" date="2011" name="J. Bacteriol.">
        <title>Genome sequence of the plant-pathogenic bacterium Dickeya dadantii 3937.</title>
        <authorList>
            <person name="Glasner J.D."/>
            <person name="Yang C.H."/>
            <person name="Reverchon S."/>
            <person name="Hugouvieux-Cotte-Pattat N."/>
            <person name="Condemine G."/>
            <person name="Bohin J.P."/>
            <person name="Van Gijsegem F."/>
            <person name="Yang S."/>
            <person name="Franza T."/>
            <person name="Expert D."/>
            <person name="Plunkett G. III"/>
            <person name="San Francisco M.J."/>
            <person name="Charkowski A.O."/>
            <person name="Py B."/>
            <person name="Bell K."/>
            <person name="Rauscher L."/>
            <person name="Rodriguez-Palenzuela P."/>
            <person name="Toussaint A."/>
            <person name="Holeva M.C."/>
            <person name="He S.Y."/>
            <person name="Douet V."/>
            <person name="Boccara M."/>
            <person name="Blanco C."/>
            <person name="Toth I."/>
            <person name="Anderson B.D."/>
            <person name="Biehl B.S."/>
            <person name="Mau B."/>
            <person name="Flynn S.M."/>
            <person name="Barras F."/>
            <person name="Lindeberg M."/>
            <person name="Birch P.R."/>
            <person name="Tsuyumu S."/>
            <person name="Shi X."/>
            <person name="Hibbing M."/>
            <person name="Yap M.N."/>
            <person name="Carpentier M."/>
            <person name="Dassa E."/>
            <person name="Umehara M."/>
            <person name="Kim J.F."/>
            <person name="Rusch M."/>
            <person name="Soni P."/>
            <person name="Mayhew G.F."/>
            <person name="Fouts D.E."/>
            <person name="Gill S.R."/>
            <person name="Blattner F.R."/>
            <person name="Keen N.T."/>
            <person name="Perna N.T."/>
        </authorList>
    </citation>
    <scope>NUCLEOTIDE SEQUENCE [LARGE SCALE GENOMIC DNA]</scope>
    <source>
        <strain evidence="1 2">3937</strain>
    </source>
</reference>
<gene>
    <name evidence="1" type="ordered locus">Dda3937_04354</name>
</gene>
<dbReference type="AlphaFoldDB" id="E0SKD6"/>
<dbReference type="STRING" id="198628.Dda3937_04354"/>
<evidence type="ECO:0000313" key="2">
    <source>
        <dbReference type="Proteomes" id="UP000006859"/>
    </source>
</evidence>
<proteinExistence type="predicted"/>